<sequence length="76" mass="8709">MSCGIILSLFLPNELNAMWKWFEVHKYMSSPQPNTRHAIGQGRVTMRQIWEGSAIDSRVFENALVRPQGLKIPHGM</sequence>
<evidence type="ECO:0000313" key="1">
    <source>
        <dbReference type="EMBL" id="KAI8535729.1"/>
    </source>
</evidence>
<proteinExistence type="predicted"/>
<protein>
    <submittedName>
        <fullName evidence="1">Uncharacterized protein</fullName>
    </submittedName>
</protein>
<organism evidence="1 2">
    <name type="scientific">Rhododendron molle</name>
    <name type="common">Chinese azalea</name>
    <name type="synonym">Azalea mollis</name>
    <dbReference type="NCBI Taxonomy" id="49168"/>
    <lineage>
        <taxon>Eukaryota</taxon>
        <taxon>Viridiplantae</taxon>
        <taxon>Streptophyta</taxon>
        <taxon>Embryophyta</taxon>
        <taxon>Tracheophyta</taxon>
        <taxon>Spermatophyta</taxon>
        <taxon>Magnoliopsida</taxon>
        <taxon>eudicotyledons</taxon>
        <taxon>Gunneridae</taxon>
        <taxon>Pentapetalae</taxon>
        <taxon>asterids</taxon>
        <taxon>Ericales</taxon>
        <taxon>Ericaceae</taxon>
        <taxon>Ericoideae</taxon>
        <taxon>Rhodoreae</taxon>
        <taxon>Rhododendron</taxon>
    </lineage>
</organism>
<comment type="caution">
    <text evidence="1">The sequence shown here is derived from an EMBL/GenBank/DDBJ whole genome shotgun (WGS) entry which is preliminary data.</text>
</comment>
<reference evidence="1" key="1">
    <citation type="submission" date="2022-02" db="EMBL/GenBank/DDBJ databases">
        <title>Plant Genome Project.</title>
        <authorList>
            <person name="Zhang R.-G."/>
        </authorList>
    </citation>
    <scope>NUCLEOTIDE SEQUENCE</scope>
    <source>
        <strain evidence="1">AT1</strain>
    </source>
</reference>
<accession>A0ACC0M582</accession>
<dbReference type="Proteomes" id="UP001062846">
    <property type="component" value="Chromosome 10"/>
</dbReference>
<gene>
    <name evidence="1" type="ORF">RHMOL_Rhmol10G0196100</name>
</gene>
<dbReference type="EMBL" id="CM046397">
    <property type="protein sequence ID" value="KAI8535729.1"/>
    <property type="molecule type" value="Genomic_DNA"/>
</dbReference>
<keyword evidence="2" id="KW-1185">Reference proteome</keyword>
<evidence type="ECO:0000313" key="2">
    <source>
        <dbReference type="Proteomes" id="UP001062846"/>
    </source>
</evidence>
<name>A0ACC0M582_RHOML</name>